<keyword evidence="1" id="KW-0472">Membrane</keyword>
<organism evidence="2 5">
    <name type="scientific">Adineta ricciae</name>
    <name type="common">Rotifer</name>
    <dbReference type="NCBI Taxonomy" id="249248"/>
    <lineage>
        <taxon>Eukaryota</taxon>
        <taxon>Metazoa</taxon>
        <taxon>Spiralia</taxon>
        <taxon>Gnathifera</taxon>
        <taxon>Rotifera</taxon>
        <taxon>Eurotatoria</taxon>
        <taxon>Bdelloidea</taxon>
        <taxon>Adinetida</taxon>
        <taxon>Adinetidae</taxon>
        <taxon>Adineta</taxon>
    </lineage>
</organism>
<protein>
    <submittedName>
        <fullName evidence="2">Uncharacterized protein</fullName>
    </submittedName>
</protein>
<reference evidence="2" key="1">
    <citation type="submission" date="2021-02" db="EMBL/GenBank/DDBJ databases">
        <authorList>
            <person name="Nowell W R."/>
        </authorList>
    </citation>
    <scope>NUCLEOTIDE SEQUENCE</scope>
</reference>
<dbReference type="Proteomes" id="UP000663852">
    <property type="component" value="Unassembled WGS sequence"/>
</dbReference>
<evidence type="ECO:0000256" key="1">
    <source>
        <dbReference type="SAM" id="Phobius"/>
    </source>
</evidence>
<comment type="caution">
    <text evidence="2">The sequence shown here is derived from an EMBL/GenBank/DDBJ whole genome shotgun (WGS) entry which is preliminary data.</text>
</comment>
<dbReference type="OrthoDB" id="10046728at2759"/>
<evidence type="ECO:0000313" key="5">
    <source>
        <dbReference type="Proteomes" id="UP000663852"/>
    </source>
</evidence>
<evidence type="ECO:0000313" key="4">
    <source>
        <dbReference type="Proteomes" id="UP000663828"/>
    </source>
</evidence>
<evidence type="ECO:0000313" key="2">
    <source>
        <dbReference type="EMBL" id="CAF1541165.1"/>
    </source>
</evidence>
<dbReference type="Proteomes" id="UP000663828">
    <property type="component" value="Unassembled WGS sequence"/>
</dbReference>
<gene>
    <name evidence="2" type="ORF">EDS130_LOCUS45328</name>
    <name evidence="3" type="ORF">XAT740_LOCUS42530</name>
</gene>
<name>A0A815W701_ADIRI</name>
<dbReference type="EMBL" id="CAJNOJ010001071">
    <property type="protein sequence ID" value="CAF1541165.1"/>
    <property type="molecule type" value="Genomic_DNA"/>
</dbReference>
<keyword evidence="1" id="KW-1133">Transmembrane helix</keyword>
<keyword evidence="1" id="KW-0812">Transmembrane</keyword>
<feature type="transmembrane region" description="Helical" evidence="1">
    <location>
        <begin position="59"/>
        <end position="78"/>
    </location>
</feature>
<feature type="transmembrane region" description="Helical" evidence="1">
    <location>
        <begin position="389"/>
        <end position="408"/>
    </location>
</feature>
<accession>A0A815W701</accession>
<sequence length="438" mass="51059">MQLISVYYSYYVAETMNNRRNPTVWQKSLHFIRAFNHFPSVPPSVNERALRNERISTRLFIFLLVLSSIILLLYNSLINVITIETAQSPPFEQYRQLYKKYPQTLTCPCQSLLIDYEHIFDLDYTLHQVCTSIFTTQQWTDYLFSSKPNHVYSTDFRVVGSYLFESLDIFCQLVNRTIRNDREHFWRNHYVSAIVTPMDLFKSQIETYVHQLRSSATNNFILSLNLLRNTTHINALLSPMSNNFHLSRPLGSNTYSSIPTLFDNCRCDISAMCLGPSAILEYPSGTPKFYVPGVYQGCYTVEALLHSTLECFYNYTCLQELQLHTLASKTFYVMPLNSLLKSKYPINSTIEQLLDQLMIEEWTWSSHYEQYYNHCRPVNCTYSYRSKNGLIYIATTSIGLLGGLVTVLEFTIPRLVKFIDWIILARRQRRIVSGAVHC</sequence>
<dbReference type="AlphaFoldDB" id="A0A815W701"/>
<evidence type="ECO:0000313" key="3">
    <source>
        <dbReference type="EMBL" id="CAF1546099.1"/>
    </source>
</evidence>
<dbReference type="EMBL" id="CAJNOR010005114">
    <property type="protein sequence ID" value="CAF1546099.1"/>
    <property type="molecule type" value="Genomic_DNA"/>
</dbReference>
<keyword evidence="4" id="KW-1185">Reference proteome</keyword>
<proteinExistence type="predicted"/>